<protein>
    <submittedName>
        <fullName evidence="1">YheC/YheD family protein</fullName>
    </submittedName>
</protein>
<dbReference type="RefSeq" id="WP_381441811.1">
    <property type="nucleotide sequence ID" value="NZ_JBHSNP010000002.1"/>
</dbReference>
<dbReference type="Gene3D" id="3.30.470.20">
    <property type="entry name" value="ATP-grasp fold, B domain"/>
    <property type="match status" value="1"/>
</dbReference>
<keyword evidence="2" id="KW-1185">Reference proteome</keyword>
<name>A0ABW0TTM0_9BACL</name>
<accession>A0ABW0TTM0</accession>
<sequence length="264" mass="29827">MQYRMGKWYQYILFSSDPLTSGVIPHTRVYNAENLLDFLKLYETVYIKHDRGGQGKGIYKVYKEENGRYCLNGFTPKGEELKISIATIEDFKPETYPYMGFGGLLDRTYIVQEGINSSTLHGMPLAVRVHVQLLNGEWGVSGMYGKVASARTYENGIVNANQGSQVMTISELLSIHLGLDNEDTSRLIESIEEIALTAAKLVSKEFPRLEYGIDFGIDANANPVLFEVNTYPGIGNFAKIENKRILNKIRAIRKLQQEEKNNPK</sequence>
<proteinExistence type="predicted"/>
<evidence type="ECO:0000313" key="2">
    <source>
        <dbReference type="Proteomes" id="UP001596071"/>
    </source>
</evidence>
<reference evidence="2" key="1">
    <citation type="journal article" date="2019" name="Int. J. Syst. Evol. Microbiol.">
        <title>The Global Catalogue of Microorganisms (GCM) 10K type strain sequencing project: providing services to taxonomists for standard genome sequencing and annotation.</title>
        <authorList>
            <consortium name="The Broad Institute Genomics Platform"/>
            <consortium name="The Broad Institute Genome Sequencing Center for Infectious Disease"/>
            <person name="Wu L."/>
            <person name="Ma J."/>
        </authorList>
    </citation>
    <scope>NUCLEOTIDE SEQUENCE [LARGE SCALE GENOMIC DNA]</scope>
    <source>
        <strain evidence="2">KACC 11299</strain>
    </source>
</reference>
<organism evidence="1 2">
    <name type="scientific">Sporosarcina koreensis</name>
    <dbReference type="NCBI Taxonomy" id="334735"/>
    <lineage>
        <taxon>Bacteria</taxon>
        <taxon>Bacillati</taxon>
        <taxon>Bacillota</taxon>
        <taxon>Bacilli</taxon>
        <taxon>Bacillales</taxon>
        <taxon>Caryophanaceae</taxon>
        <taxon>Sporosarcina</taxon>
    </lineage>
</organism>
<comment type="caution">
    <text evidence="1">The sequence shown here is derived from an EMBL/GenBank/DDBJ whole genome shotgun (WGS) entry which is preliminary data.</text>
</comment>
<dbReference type="Pfam" id="PF14398">
    <property type="entry name" value="ATPgrasp_YheCD"/>
    <property type="match status" value="1"/>
</dbReference>
<dbReference type="InterPro" id="IPR026838">
    <property type="entry name" value="YheC/D"/>
</dbReference>
<gene>
    <name evidence="1" type="ORF">ACFPTP_02350</name>
</gene>
<dbReference type="EMBL" id="JBHSNP010000002">
    <property type="protein sequence ID" value="MFC5602107.1"/>
    <property type="molecule type" value="Genomic_DNA"/>
</dbReference>
<dbReference type="SUPFAM" id="SSF56059">
    <property type="entry name" value="Glutathione synthetase ATP-binding domain-like"/>
    <property type="match status" value="1"/>
</dbReference>
<dbReference type="Proteomes" id="UP001596071">
    <property type="component" value="Unassembled WGS sequence"/>
</dbReference>
<evidence type="ECO:0000313" key="1">
    <source>
        <dbReference type="EMBL" id="MFC5602107.1"/>
    </source>
</evidence>